<reference evidence="18" key="1">
    <citation type="submission" date="2017-09" db="EMBL/GenBank/DDBJ databases">
        <title>Depth-based differentiation of microbial function through sediment-hosted aquifers and enrichment of novel symbionts in the deep terrestrial subsurface.</title>
        <authorList>
            <person name="Probst A.J."/>
            <person name="Ladd B."/>
            <person name="Jarett J.K."/>
            <person name="Geller-Mcgrath D.E."/>
            <person name="Sieber C.M.K."/>
            <person name="Emerson J.B."/>
            <person name="Anantharaman K."/>
            <person name="Thomas B.C."/>
            <person name="Malmstrom R."/>
            <person name="Stieglmeier M."/>
            <person name="Klingl A."/>
            <person name="Woyke T."/>
            <person name="Ryan C.M."/>
            <person name="Banfield J.F."/>
        </authorList>
    </citation>
    <scope>NUCLEOTIDE SEQUENCE [LARGE SCALE GENOMIC DNA]</scope>
</reference>
<evidence type="ECO:0000256" key="9">
    <source>
        <dbReference type="ARBA" id="ARBA00022842"/>
    </source>
</evidence>
<dbReference type="InterPro" id="IPR002694">
    <property type="entry name" value="Znf_CHC2"/>
</dbReference>
<accession>A0A2M8EPQ5</accession>
<dbReference type="SUPFAM" id="SSF56731">
    <property type="entry name" value="DNA primase core"/>
    <property type="match status" value="1"/>
</dbReference>
<dbReference type="InterPro" id="IPR030846">
    <property type="entry name" value="DnaG_bac"/>
</dbReference>
<dbReference type="AlphaFoldDB" id="A0A2M8EPQ5"/>
<keyword evidence="3 12" id="KW-0808">Transferase</keyword>
<comment type="domain">
    <text evidence="12">Contains an N-terminal zinc-binding domain, a central core domain that contains the primase activity, and a C-terminal DnaB-binding domain.</text>
</comment>
<evidence type="ECO:0000256" key="5">
    <source>
        <dbReference type="ARBA" id="ARBA00022705"/>
    </source>
</evidence>
<evidence type="ECO:0000256" key="10">
    <source>
        <dbReference type="ARBA" id="ARBA00023125"/>
    </source>
</evidence>
<dbReference type="Pfam" id="PF13155">
    <property type="entry name" value="Toprim_2"/>
    <property type="match status" value="1"/>
</dbReference>
<name>A0A2M8EPQ5_9BACT</name>
<comment type="caution">
    <text evidence="17">The sequence shown here is derived from an EMBL/GenBank/DDBJ whole genome shotgun (WGS) entry which is preliminary data.</text>
</comment>
<evidence type="ECO:0000256" key="2">
    <source>
        <dbReference type="ARBA" id="ARBA00022515"/>
    </source>
</evidence>
<dbReference type="GO" id="GO:0000428">
    <property type="term" value="C:DNA-directed RNA polymerase complex"/>
    <property type="evidence" value="ECO:0007669"/>
    <property type="project" value="UniProtKB-KW"/>
</dbReference>
<dbReference type="GO" id="GO:0006269">
    <property type="term" value="P:DNA replication, synthesis of primer"/>
    <property type="evidence" value="ECO:0007669"/>
    <property type="project" value="UniProtKB-UniRule"/>
</dbReference>
<dbReference type="Proteomes" id="UP000230251">
    <property type="component" value="Unassembled WGS sequence"/>
</dbReference>
<keyword evidence="2 12" id="KW-0639">Primosome</keyword>
<dbReference type="Gene3D" id="3.40.1360.10">
    <property type="match status" value="1"/>
</dbReference>
<dbReference type="PIRSF" id="PIRSF002811">
    <property type="entry name" value="DnaG"/>
    <property type="match status" value="1"/>
</dbReference>
<evidence type="ECO:0000256" key="3">
    <source>
        <dbReference type="ARBA" id="ARBA00022679"/>
    </source>
</evidence>
<dbReference type="GO" id="GO:0003677">
    <property type="term" value="F:DNA binding"/>
    <property type="evidence" value="ECO:0007669"/>
    <property type="project" value="UniProtKB-KW"/>
</dbReference>
<evidence type="ECO:0000313" key="17">
    <source>
        <dbReference type="EMBL" id="PJC24716.1"/>
    </source>
</evidence>
<dbReference type="Gene3D" id="3.90.980.10">
    <property type="entry name" value="DNA primase, catalytic core, N-terminal domain"/>
    <property type="match status" value="1"/>
</dbReference>
<comment type="subunit">
    <text evidence="12">Monomer. Interacts with DnaB.</text>
</comment>
<evidence type="ECO:0000256" key="13">
    <source>
        <dbReference type="PIRNR" id="PIRNR002811"/>
    </source>
</evidence>
<evidence type="ECO:0000256" key="8">
    <source>
        <dbReference type="ARBA" id="ARBA00022833"/>
    </source>
</evidence>
<dbReference type="EMBL" id="PFSI01000022">
    <property type="protein sequence ID" value="PJC24716.1"/>
    <property type="molecule type" value="Genomic_DNA"/>
</dbReference>
<dbReference type="InterPro" id="IPR037068">
    <property type="entry name" value="DNA_primase_core_N_sf"/>
</dbReference>
<evidence type="ECO:0000256" key="6">
    <source>
        <dbReference type="ARBA" id="ARBA00022723"/>
    </source>
</evidence>
<keyword evidence="4 12" id="KW-0548">Nucleotidyltransferase</keyword>
<dbReference type="InterPro" id="IPR006295">
    <property type="entry name" value="DNA_primase_DnaG"/>
</dbReference>
<comment type="catalytic activity">
    <reaction evidence="12">
        <text>ssDNA + n NTP = ssDNA/pppN(pN)n-1 hybrid + (n-1) diphosphate.</text>
        <dbReference type="EC" id="2.7.7.101"/>
    </reaction>
</comment>
<evidence type="ECO:0000256" key="4">
    <source>
        <dbReference type="ARBA" id="ARBA00022695"/>
    </source>
</evidence>
<dbReference type="EC" id="2.7.7.101" evidence="12"/>
<evidence type="ECO:0000256" key="1">
    <source>
        <dbReference type="ARBA" id="ARBA00022478"/>
    </source>
</evidence>
<dbReference type="InterPro" id="IPR036977">
    <property type="entry name" value="DNA_primase_Znf_CHC2"/>
</dbReference>
<gene>
    <name evidence="12" type="primary">dnaG</name>
    <name evidence="17" type="ORF">CO057_01480</name>
</gene>
<dbReference type="HAMAP" id="MF_00974">
    <property type="entry name" value="DNA_primase_DnaG"/>
    <property type="match status" value="1"/>
</dbReference>
<keyword evidence="5 12" id="KW-0235">DNA replication</keyword>
<comment type="similarity">
    <text evidence="12 13">Belongs to the DnaG primase family.</text>
</comment>
<keyword evidence="10 12" id="KW-0238">DNA-binding</keyword>
<evidence type="ECO:0000313" key="18">
    <source>
        <dbReference type="Proteomes" id="UP000230251"/>
    </source>
</evidence>
<comment type="cofactor">
    <cofactor evidence="12 13 14">
        <name>Zn(2+)</name>
        <dbReference type="ChEBI" id="CHEBI:29105"/>
    </cofactor>
    <text evidence="12 13 14">Binds 1 zinc ion per monomer.</text>
</comment>
<dbReference type="FunFam" id="3.90.580.10:FF:000001">
    <property type="entry name" value="DNA primase"/>
    <property type="match status" value="1"/>
</dbReference>
<keyword evidence="9" id="KW-0460">Magnesium</keyword>
<dbReference type="SMART" id="SM00493">
    <property type="entry name" value="TOPRIM"/>
    <property type="match status" value="1"/>
</dbReference>
<feature type="region of interest" description="Disordered" evidence="15">
    <location>
        <begin position="432"/>
        <end position="459"/>
    </location>
</feature>
<dbReference type="InterPro" id="IPR016136">
    <property type="entry name" value="DNA_helicase_N/primase_C"/>
</dbReference>
<evidence type="ECO:0000259" key="16">
    <source>
        <dbReference type="PROSITE" id="PS50880"/>
    </source>
</evidence>
<evidence type="ECO:0000256" key="15">
    <source>
        <dbReference type="SAM" id="MobiDB-lite"/>
    </source>
</evidence>
<keyword evidence="6 12" id="KW-0479">Metal-binding</keyword>
<dbReference type="Pfam" id="PF01807">
    <property type="entry name" value="Zn_ribbon_DnaG"/>
    <property type="match status" value="1"/>
</dbReference>
<dbReference type="SUPFAM" id="SSF57783">
    <property type="entry name" value="Zinc beta-ribbon"/>
    <property type="match status" value="1"/>
</dbReference>
<dbReference type="InterPro" id="IPR006171">
    <property type="entry name" value="TOPRIM_dom"/>
</dbReference>
<dbReference type="PANTHER" id="PTHR30313">
    <property type="entry name" value="DNA PRIMASE"/>
    <property type="match status" value="1"/>
</dbReference>
<dbReference type="CDD" id="cd03364">
    <property type="entry name" value="TOPRIM_DnaG_primases"/>
    <property type="match status" value="1"/>
</dbReference>
<dbReference type="Pfam" id="PF08275">
    <property type="entry name" value="DNAG_N"/>
    <property type="match status" value="1"/>
</dbReference>
<dbReference type="GO" id="GO:0003899">
    <property type="term" value="F:DNA-directed RNA polymerase activity"/>
    <property type="evidence" value="ECO:0007669"/>
    <property type="project" value="UniProtKB-UniRule"/>
</dbReference>
<dbReference type="Gene3D" id="3.90.580.10">
    <property type="entry name" value="Zinc finger, CHC2-type domain"/>
    <property type="match status" value="1"/>
</dbReference>
<comment type="function">
    <text evidence="12 13">RNA polymerase that catalyzes the synthesis of short RNA molecules used as primers for DNA polymerase during DNA replication.</text>
</comment>
<dbReference type="NCBIfam" id="TIGR01391">
    <property type="entry name" value="dnaG"/>
    <property type="match status" value="1"/>
</dbReference>
<protein>
    <recommendedName>
        <fullName evidence="12 13">DNA primase</fullName>
        <ecNumber evidence="12">2.7.7.101</ecNumber>
    </recommendedName>
</protein>
<proteinExistence type="inferred from homology"/>
<feature type="domain" description="Toprim" evidence="16">
    <location>
        <begin position="256"/>
        <end position="337"/>
    </location>
</feature>
<dbReference type="Gene3D" id="1.10.860.10">
    <property type="entry name" value="DNAb Helicase, Chain A"/>
    <property type="match status" value="1"/>
</dbReference>
<organism evidence="17 18">
    <name type="scientific">Candidatus Uhrbacteria bacterium CG_4_9_14_0_2_um_filter_41_50</name>
    <dbReference type="NCBI Taxonomy" id="1975031"/>
    <lineage>
        <taxon>Bacteria</taxon>
        <taxon>Candidatus Uhriibacteriota</taxon>
    </lineage>
</organism>
<evidence type="ECO:0000256" key="12">
    <source>
        <dbReference type="HAMAP-Rule" id="MF_00974"/>
    </source>
</evidence>
<keyword evidence="1 12" id="KW-0240">DNA-directed RNA polymerase</keyword>
<evidence type="ECO:0000256" key="14">
    <source>
        <dbReference type="PIRSR" id="PIRSR002811-1"/>
    </source>
</evidence>
<sequence>MESKDEIKQKLDVAEVIGGYLQLKPAGSGSFKAVCPFHSEKTPSFYISQEKQIWHCFGCDKGGDIISFVMDIEGIDFKQALRQLGQKAGVEVPDYKPDESKDEKDIVYDLHELAGKFYQKILDGHELGESARKYIIERGIDGQLLKKFRLGVALDRWTSLCEFLQKRGISESLIIKSGLAKQKQSGDGAIDRFRNRLMIPLCDASGRIVGFTGRLLGVQDDKSGPKYLNSPETLIYHKSDVLYGLHLAKKAVRQEKSIIIVEGNLDVVASHKAGVENVVASSGTALTESQLRQLKKITNKLLFCFDSDAAGFAAAQRGIRLAQGMDFNIQVISIPDNFGKDPDDVVKNNPESWKNLTQNPIHIMQYYINNGSKSLNLADVESKKKFVKNILSEIAYLHDQVGREHWLQQLADMSRTEISVLRNILRTPPLNSTISGNGRSSSVSPSVTELSREVKKSKTTSRPDNVTSIIIGILINFEEFIPEVLNNLSENEITDQKWREVYKKIILAYNQVDLSDSTPKSKIPLYIRLQDQLSEEVRRALLKTEELTNGMSEKSVREELNRHIEILRSATQKERRRILEADIRQAEMSGNKEKLQDLLKEYKKLLSN</sequence>
<dbReference type="PROSITE" id="PS50880">
    <property type="entry name" value="TOPRIM"/>
    <property type="match status" value="1"/>
</dbReference>
<dbReference type="InterPro" id="IPR013264">
    <property type="entry name" value="DNAG_N"/>
</dbReference>
<evidence type="ECO:0000256" key="7">
    <source>
        <dbReference type="ARBA" id="ARBA00022771"/>
    </source>
</evidence>
<dbReference type="GO" id="GO:0005737">
    <property type="term" value="C:cytoplasm"/>
    <property type="evidence" value="ECO:0007669"/>
    <property type="project" value="TreeGrafter"/>
</dbReference>
<keyword evidence="7 12" id="KW-0863">Zinc-finger</keyword>
<feature type="zinc finger region" description="CHC2-type" evidence="12 14">
    <location>
        <begin position="35"/>
        <end position="59"/>
    </location>
</feature>
<dbReference type="SMART" id="SM00400">
    <property type="entry name" value="ZnF_CHCC"/>
    <property type="match status" value="1"/>
</dbReference>
<dbReference type="PANTHER" id="PTHR30313:SF2">
    <property type="entry name" value="DNA PRIMASE"/>
    <property type="match status" value="1"/>
</dbReference>
<dbReference type="GO" id="GO:0008270">
    <property type="term" value="F:zinc ion binding"/>
    <property type="evidence" value="ECO:0007669"/>
    <property type="project" value="UniProtKB-UniRule"/>
</dbReference>
<feature type="compositionally biased region" description="Low complexity" evidence="15">
    <location>
        <begin position="432"/>
        <end position="449"/>
    </location>
</feature>
<evidence type="ECO:0000256" key="11">
    <source>
        <dbReference type="ARBA" id="ARBA00023163"/>
    </source>
</evidence>
<dbReference type="InterPro" id="IPR050219">
    <property type="entry name" value="DnaG_primase"/>
</dbReference>
<keyword evidence="11 12" id="KW-0804">Transcription</keyword>
<dbReference type="InterPro" id="IPR034151">
    <property type="entry name" value="TOPRIM_DnaG_bac"/>
</dbReference>
<keyword evidence="8 12" id="KW-0862">Zinc</keyword>
<dbReference type="GO" id="GO:1990077">
    <property type="term" value="C:primosome complex"/>
    <property type="evidence" value="ECO:0007669"/>
    <property type="project" value="UniProtKB-KW"/>
</dbReference>